<sequence>MTGTRALCVHPEHPIVDLHKSPKPQGNPEAGAVLVRITARPIHALDLSVIRKKFIIPGSPTNVGEGVSSVKRGDRVIPLLFWSYFIRKGAGSWQDYVEVREEEVILVPEEMHDDTAAQFDLGVASEDYILQNCAGSVVGRQIAKHWGLKTISLVRRDELKEELSAIGADVVINTTKEDVSKVVRAVTNGEGAVAGIDMLGGYSTKLAAANVRSGGKLVTIGTLESTDLVISFNDMWRNIHHNIWGLINFQGDKHKVAEEVMQLFKQGIIETPGCRRFEFEEYHKAIEESERVASGGKVLLV</sequence>
<dbReference type="InterPro" id="IPR036291">
    <property type="entry name" value="NAD(P)-bd_dom_sf"/>
</dbReference>
<evidence type="ECO:0000256" key="1">
    <source>
        <dbReference type="ARBA" id="ARBA00022857"/>
    </source>
</evidence>
<dbReference type="eggNOG" id="KOG0025">
    <property type="taxonomic scope" value="Eukaryota"/>
</dbReference>
<keyword evidence="2" id="KW-0560">Oxidoreductase</keyword>
<dbReference type="Proteomes" id="UP000001514">
    <property type="component" value="Unassembled WGS sequence"/>
</dbReference>
<dbReference type="PANTHER" id="PTHR48106">
    <property type="entry name" value="QUINONE OXIDOREDUCTASE PIG3-RELATED"/>
    <property type="match status" value="1"/>
</dbReference>
<dbReference type="HOGENOM" id="CLU_026673_3_1_1"/>
<dbReference type="InParanoid" id="D8SGU9"/>
<dbReference type="Gramene" id="EFJ16266">
    <property type="protein sequence ID" value="EFJ16266"/>
    <property type="gene ID" value="SELMODRAFT_421941"/>
</dbReference>
<dbReference type="EMBL" id="GL377619">
    <property type="protein sequence ID" value="EFJ16266.1"/>
    <property type="molecule type" value="Genomic_DNA"/>
</dbReference>
<dbReference type="Gene3D" id="3.90.180.10">
    <property type="entry name" value="Medium-chain alcohol dehydrogenases, catalytic domain"/>
    <property type="match status" value="1"/>
</dbReference>
<dbReference type="GO" id="GO:0016651">
    <property type="term" value="F:oxidoreductase activity, acting on NAD(P)H"/>
    <property type="evidence" value="ECO:0000318"/>
    <property type="project" value="GO_Central"/>
</dbReference>
<dbReference type="Pfam" id="PF00107">
    <property type="entry name" value="ADH_zinc_N"/>
    <property type="match status" value="1"/>
</dbReference>
<proteinExistence type="predicted"/>
<dbReference type="InterPro" id="IPR013149">
    <property type="entry name" value="ADH-like_C"/>
</dbReference>
<evidence type="ECO:0000259" key="3">
    <source>
        <dbReference type="SMART" id="SM00829"/>
    </source>
</evidence>
<accession>D8SGU9</accession>
<dbReference type="KEGG" id="smo:SELMODRAFT_421941"/>
<keyword evidence="1" id="KW-0521">NADP</keyword>
<organism evidence="5">
    <name type="scientific">Selaginella moellendorffii</name>
    <name type="common">Spikemoss</name>
    <dbReference type="NCBI Taxonomy" id="88036"/>
    <lineage>
        <taxon>Eukaryota</taxon>
        <taxon>Viridiplantae</taxon>
        <taxon>Streptophyta</taxon>
        <taxon>Embryophyta</taxon>
        <taxon>Tracheophyta</taxon>
        <taxon>Lycopodiopsida</taxon>
        <taxon>Selaginellales</taxon>
        <taxon>Selaginellaceae</taxon>
        <taxon>Selaginella</taxon>
    </lineage>
</organism>
<dbReference type="GO" id="GO:0070402">
    <property type="term" value="F:NADPH binding"/>
    <property type="evidence" value="ECO:0000318"/>
    <property type="project" value="GO_Central"/>
</dbReference>
<evidence type="ECO:0000313" key="4">
    <source>
        <dbReference type="EMBL" id="EFJ16266.1"/>
    </source>
</evidence>
<feature type="domain" description="Enoyl reductase (ER)" evidence="3">
    <location>
        <begin position="13"/>
        <end position="300"/>
    </location>
</feature>
<dbReference type="PANTHER" id="PTHR48106:SF2">
    <property type="entry name" value="ZN2+-BINDING DEHYDROGENASE"/>
    <property type="match status" value="1"/>
</dbReference>
<dbReference type="Gene3D" id="3.40.50.720">
    <property type="entry name" value="NAD(P)-binding Rossmann-like Domain"/>
    <property type="match status" value="1"/>
</dbReference>
<protein>
    <recommendedName>
        <fullName evidence="3">Enoyl reductase (ER) domain-containing protein</fullName>
    </recommendedName>
</protein>
<gene>
    <name evidence="4" type="ORF">SELMODRAFT_421941</name>
</gene>
<reference evidence="4 5" key="1">
    <citation type="journal article" date="2011" name="Science">
        <title>The Selaginella genome identifies genetic changes associated with the evolution of vascular plants.</title>
        <authorList>
            <person name="Banks J.A."/>
            <person name="Nishiyama T."/>
            <person name="Hasebe M."/>
            <person name="Bowman J.L."/>
            <person name="Gribskov M."/>
            <person name="dePamphilis C."/>
            <person name="Albert V.A."/>
            <person name="Aono N."/>
            <person name="Aoyama T."/>
            <person name="Ambrose B.A."/>
            <person name="Ashton N.W."/>
            <person name="Axtell M.J."/>
            <person name="Barker E."/>
            <person name="Barker M.S."/>
            <person name="Bennetzen J.L."/>
            <person name="Bonawitz N.D."/>
            <person name="Chapple C."/>
            <person name="Cheng C."/>
            <person name="Correa L.G."/>
            <person name="Dacre M."/>
            <person name="DeBarry J."/>
            <person name="Dreyer I."/>
            <person name="Elias M."/>
            <person name="Engstrom E.M."/>
            <person name="Estelle M."/>
            <person name="Feng L."/>
            <person name="Finet C."/>
            <person name="Floyd S.K."/>
            <person name="Frommer W.B."/>
            <person name="Fujita T."/>
            <person name="Gramzow L."/>
            <person name="Gutensohn M."/>
            <person name="Harholt J."/>
            <person name="Hattori M."/>
            <person name="Heyl A."/>
            <person name="Hirai T."/>
            <person name="Hiwatashi Y."/>
            <person name="Ishikawa M."/>
            <person name="Iwata M."/>
            <person name="Karol K.G."/>
            <person name="Koehler B."/>
            <person name="Kolukisaoglu U."/>
            <person name="Kubo M."/>
            <person name="Kurata T."/>
            <person name="Lalonde S."/>
            <person name="Li K."/>
            <person name="Li Y."/>
            <person name="Litt A."/>
            <person name="Lyons E."/>
            <person name="Manning G."/>
            <person name="Maruyama T."/>
            <person name="Michael T.P."/>
            <person name="Mikami K."/>
            <person name="Miyazaki S."/>
            <person name="Morinaga S."/>
            <person name="Murata T."/>
            <person name="Mueller-Roeber B."/>
            <person name="Nelson D.R."/>
            <person name="Obara M."/>
            <person name="Oguri Y."/>
            <person name="Olmstead R.G."/>
            <person name="Onodera N."/>
            <person name="Petersen B.L."/>
            <person name="Pils B."/>
            <person name="Prigge M."/>
            <person name="Rensing S.A."/>
            <person name="Riano-Pachon D.M."/>
            <person name="Roberts A.W."/>
            <person name="Sato Y."/>
            <person name="Scheller H.V."/>
            <person name="Schulz B."/>
            <person name="Schulz C."/>
            <person name="Shakirov E.V."/>
            <person name="Shibagaki N."/>
            <person name="Shinohara N."/>
            <person name="Shippen D.E."/>
            <person name="Soerensen I."/>
            <person name="Sotooka R."/>
            <person name="Sugimoto N."/>
            <person name="Sugita M."/>
            <person name="Sumikawa N."/>
            <person name="Tanurdzic M."/>
            <person name="Theissen G."/>
            <person name="Ulvskov P."/>
            <person name="Wakazuki S."/>
            <person name="Weng J.K."/>
            <person name="Willats W.W."/>
            <person name="Wipf D."/>
            <person name="Wolf P.G."/>
            <person name="Yang L."/>
            <person name="Zimmer A.D."/>
            <person name="Zhu Q."/>
            <person name="Mitros T."/>
            <person name="Hellsten U."/>
            <person name="Loque D."/>
            <person name="Otillar R."/>
            <person name="Salamov A."/>
            <person name="Schmutz J."/>
            <person name="Shapiro H."/>
            <person name="Lindquist E."/>
            <person name="Lucas S."/>
            <person name="Rokhsar D."/>
            <person name="Grigoriev I.V."/>
        </authorList>
    </citation>
    <scope>NUCLEOTIDE SEQUENCE [LARGE SCALE GENOMIC DNA]</scope>
</reference>
<dbReference type="SUPFAM" id="SSF51735">
    <property type="entry name" value="NAD(P)-binding Rossmann-fold domains"/>
    <property type="match status" value="1"/>
</dbReference>
<dbReference type="InterPro" id="IPR011032">
    <property type="entry name" value="GroES-like_sf"/>
</dbReference>
<name>D8SGU9_SELML</name>
<evidence type="ECO:0000256" key="2">
    <source>
        <dbReference type="ARBA" id="ARBA00023002"/>
    </source>
</evidence>
<dbReference type="SUPFAM" id="SSF50129">
    <property type="entry name" value="GroES-like"/>
    <property type="match status" value="1"/>
</dbReference>
<dbReference type="InterPro" id="IPR020843">
    <property type="entry name" value="ER"/>
</dbReference>
<dbReference type="AlphaFoldDB" id="D8SGU9"/>
<keyword evidence="5" id="KW-1185">Reference proteome</keyword>
<dbReference type="SMART" id="SM00829">
    <property type="entry name" value="PKS_ER"/>
    <property type="match status" value="1"/>
</dbReference>
<evidence type="ECO:0000313" key="5">
    <source>
        <dbReference type="Proteomes" id="UP000001514"/>
    </source>
</evidence>